<keyword evidence="6 8" id="KW-0472">Membrane</keyword>
<evidence type="ECO:0000256" key="8">
    <source>
        <dbReference type="SAM" id="Phobius"/>
    </source>
</evidence>
<dbReference type="InterPro" id="IPR006665">
    <property type="entry name" value="OmpA-like"/>
</dbReference>
<feature type="domain" description="OmpA-like" evidence="9">
    <location>
        <begin position="176"/>
        <end position="296"/>
    </location>
</feature>
<dbReference type="SUPFAM" id="SSF103088">
    <property type="entry name" value="OmpA-like"/>
    <property type="match status" value="1"/>
</dbReference>
<organism evidence="10">
    <name type="scientific">hydrothermal vent metagenome</name>
    <dbReference type="NCBI Taxonomy" id="652676"/>
    <lineage>
        <taxon>unclassified sequences</taxon>
        <taxon>metagenomes</taxon>
        <taxon>ecological metagenomes</taxon>
    </lineage>
</organism>
<proteinExistence type="inferred from homology"/>
<evidence type="ECO:0000259" key="9">
    <source>
        <dbReference type="PROSITE" id="PS51123"/>
    </source>
</evidence>
<dbReference type="Pfam" id="PF13677">
    <property type="entry name" value="MotB_plug"/>
    <property type="match status" value="1"/>
</dbReference>
<dbReference type="Gene3D" id="3.30.1330.60">
    <property type="entry name" value="OmpA-like domain"/>
    <property type="match status" value="1"/>
</dbReference>
<feature type="region of interest" description="Disordered" evidence="7">
    <location>
        <begin position="86"/>
        <end position="114"/>
    </location>
</feature>
<evidence type="ECO:0000256" key="1">
    <source>
        <dbReference type="ARBA" id="ARBA00004162"/>
    </source>
</evidence>
<keyword evidence="3" id="KW-1003">Cell membrane</keyword>
<evidence type="ECO:0000313" key="10">
    <source>
        <dbReference type="EMBL" id="VAW86958.1"/>
    </source>
</evidence>
<dbReference type="AlphaFoldDB" id="A0A3B0Z136"/>
<dbReference type="PROSITE" id="PS51123">
    <property type="entry name" value="OMPA_2"/>
    <property type="match status" value="1"/>
</dbReference>
<evidence type="ECO:0000256" key="6">
    <source>
        <dbReference type="ARBA" id="ARBA00023136"/>
    </source>
</evidence>
<feature type="transmembrane region" description="Helical" evidence="8">
    <location>
        <begin position="20"/>
        <end position="37"/>
    </location>
</feature>
<dbReference type="GO" id="GO:0005886">
    <property type="term" value="C:plasma membrane"/>
    <property type="evidence" value="ECO:0007669"/>
    <property type="project" value="UniProtKB-SubCell"/>
</dbReference>
<keyword evidence="10" id="KW-0282">Flagellum</keyword>
<gene>
    <name evidence="10" type="ORF">MNBD_GAMMA17-1515</name>
</gene>
<dbReference type="NCBIfam" id="NF006541">
    <property type="entry name" value="PRK09038.1"/>
    <property type="match status" value="1"/>
</dbReference>
<dbReference type="CDD" id="cd07185">
    <property type="entry name" value="OmpA_C-like"/>
    <property type="match status" value="1"/>
</dbReference>
<keyword evidence="5 8" id="KW-1133">Transmembrane helix</keyword>
<dbReference type="PANTHER" id="PTHR30329">
    <property type="entry name" value="STATOR ELEMENT OF FLAGELLAR MOTOR COMPLEX"/>
    <property type="match status" value="1"/>
</dbReference>
<sequence>MARKPKHEEHENHERWLVSYADFITLLFAFFVVMYSVSSVNEGKYRVLSDAIVAAFQQSQKSLKPIQIGTTARSPQKASLEFTDTAHPIKTPESPFSHPSRANKHEGENKEDEMDFSEFPMVEERMLKEGEGSDQGKSDSSLAGLSEAQLSVIANEIEAAMQPLIDRDLISVKRNKRWIEVEINTDILFASGSAKMQPQSIPVLEAISRILAAFPNDLRIEGFTDNVAIKSTVYPSNWELSAARAASVVRLFSVHGIEPERMAAIGYGEFRPLVSNETLEGQIKNRRVVVIITANRHMKRPKPEGEEKMAEPEGDIADIKTEIADTETDTRINSDFLRLDALIGSSGLHRTTPISVDELLPSNNTVPGSSLISPIWIPGVNIRDSLSAPLGLPPGEE</sequence>
<reference evidence="10" key="1">
    <citation type="submission" date="2018-06" db="EMBL/GenBank/DDBJ databases">
        <authorList>
            <person name="Zhirakovskaya E."/>
        </authorList>
    </citation>
    <scope>NUCLEOTIDE SEQUENCE</scope>
</reference>
<evidence type="ECO:0000256" key="5">
    <source>
        <dbReference type="ARBA" id="ARBA00022989"/>
    </source>
</evidence>
<keyword evidence="4 8" id="KW-0812">Transmembrane</keyword>
<dbReference type="InterPro" id="IPR050330">
    <property type="entry name" value="Bact_OuterMem_StrucFunc"/>
</dbReference>
<keyword evidence="10" id="KW-0966">Cell projection</keyword>
<keyword evidence="10" id="KW-0969">Cilium</keyword>
<evidence type="ECO:0000256" key="4">
    <source>
        <dbReference type="ARBA" id="ARBA00022692"/>
    </source>
</evidence>
<protein>
    <submittedName>
        <fullName evidence="10">Flagellar motor rotation protein MotB</fullName>
    </submittedName>
</protein>
<dbReference type="PANTHER" id="PTHR30329:SF20">
    <property type="entry name" value="EXPORTED PROTEIN"/>
    <property type="match status" value="1"/>
</dbReference>
<dbReference type="Pfam" id="PF00691">
    <property type="entry name" value="OmpA"/>
    <property type="match status" value="1"/>
</dbReference>
<dbReference type="EMBL" id="UOFQ01000055">
    <property type="protein sequence ID" value="VAW86958.1"/>
    <property type="molecule type" value="Genomic_DNA"/>
</dbReference>
<comment type="similarity">
    <text evidence="2">Belongs to the MotB family.</text>
</comment>
<evidence type="ECO:0000256" key="7">
    <source>
        <dbReference type="SAM" id="MobiDB-lite"/>
    </source>
</evidence>
<evidence type="ECO:0000256" key="3">
    <source>
        <dbReference type="ARBA" id="ARBA00022475"/>
    </source>
</evidence>
<name>A0A3B0Z136_9ZZZZ</name>
<dbReference type="InterPro" id="IPR036737">
    <property type="entry name" value="OmpA-like_sf"/>
</dbReference>
<evidence type="ECO:0000256" key="2">
    <source>
        <dbReference type="ARBA" id="ARBA00008914"/>
    </source>
</evidence>
<comment type="subcellular location">
    <subcellularLocation>
        <location evidence="1">Cell membrane</location>
        <topology evidence="1">Single-pass membrane protein</topology>
    </subcellularLocation>
</comment>
<accession>A0A3B0Z136</accession>
<dbReference type="InterPro" id="IPR025713">
    <property type="entry name" value="MotB-like_N_dom"/>
</dbReference>